<evidence type="ECO:0000313" key="3">
    <source>
        <dbReference type="EMBL" id="RUO19076.1"/>
    </source>
</evidence>
<dbReference type="GO" id="GO:0016757">
    <property type="term" value="F:glycosyltransferase activity"/>
    <property type="evidence" value="ECO:0007669"/>
    <property type="project" value="TreeGrafter"/>
</dbReference>
<reference evidence="2 4" key="2">
    <citation type="submission" date="2018-06" db="EMBL/GenBank/DDBJ databases">
        <title>Genomic Encyclopedia of Type Strains, Phase III (KMG-III): the genomes of soil and plant-associated and newly described type strains.</title>
        <authorList>
            <person name="Whitman W."/>
        </authorList>
    </citation>
    <scope>NUCLEOTIDE SEQUENCE [LARGE SCALE GENOMIC DNA]</scope>
    <source>
        <strain evidence="2 4">CGMCC 1.15366</strain>
    </source>
</reference>
<dbReference type="AlphaFoldDB" id="A0A327WPH0"/>
<dbReference type="SUPFAM" id="SSF53756">
    <property type="entry name" value="UDP-Glycosyltransferase/glycogen phosphorylase"/>
    <property type="match status" value="1"/>
</dbReference>
<evidence type="ECO:0000259" key="1">
    <source>
        <dbReference type="Pfam" id="PF13439"/>
    </source>
</evidence>
<dbReference type="EMBL" id="QLMD01000017">
    <property type="protein sequence ID" value="RAJ93625.1"/>
    <property type="molecule type" value="Genomic_DNA"/>
</dbReference>
<dbReference type="InterPro" id="IPR050194">
    <property type="entry name" value="Glycosyltransferase_grp1"/>
</dbReference>
<dbReference type="RefSeq" id="WP_111570375.1">
    <property type="nucleotide sequence ID" value="NZ_PIPK01000017.1"/>
</dbReference>
<gene>
    <name evidence="2" type="ORF">B0I24_11731</name>
    <name evidence="3" type="ORF">CWE07_13280</name>
</gene>
<evidence type="ECO:0000313" key="5">
    <source>
        <dbReference type="Proteomes" id="UP000287865"/>
    </source>
</evidence>
<keyword evidence="2" id="KW-0808">Transferase</keyword>
<dbReference type="PANTHER" id="PTHR45947">
    <property type="entry name" value="SULFOQUINOVOSYL TRANSFERASE SQD2"/>
    <property type="match status" value="1"/>
</dbReference>
<dbReference type="Proteomes" id="UP000287865">
    <property type="component" value="Unassembled WGS sequence"/>
</dbReference>
<organism evidence="2 4">
    <name type="scientific">Aliidiomarina maris</name>
    <dbReference type="NCBI Taxonomy" id="531312"/>
    <lineage>
        <taxon>Bacteria</taxon>
        <taxon>Pseudomonadati</taxon>
        <taxon>Pseudomonadota</taxon>
        <taxon>Gammaproteobacteria</taxon>
        <taxon>Alteromonadales</taxon>
        <taxon>Idiomarinaceae</taxon>
        <taxon>Aliidiomarina</taxon>
    </lineage>
</organism>
<dbReference type="EMBL" id="PIPK01000017">
    <property type="protein sequence ID" value="RUO19076.1"/>
    <property type="molecule type" value="Genomic_DNA"/>
</dbReference>
<protein>
    <submittedName>
        <fullName evidence="2">Glycosyltransferase involved in cell wall biosynthesis</fullName>
    </submittedName>
</protein>
<dbReference type="Pfam" id="PF13692">
    <property type="entry name" value="Glyco_trans_1_4"/>
    <property type="match status" value="1"/>
</dbReference>
<keyword evidence="5" id="KW-1185">Reference proteome</keyword>
<proteinExistence type="predicted"/>
<reference evidence="3 5" key="1">
    <citation type="journal article" date="2018" name="Front. Microbiol.">
        <title>Genome-Based Analysis Reveals the Taxonomy and Diversity of the Family Idiomarinaceae.</title>
        <authorList>
            <person name="Liu Y."/>
            <person name="Lai Q."/>
            <person name="Shao Z."/>
        </authorList>
    </citation>
    <scope>NUCLEOTIDE SEQUENCE [LARGE SCALE GENOMIC DNA]</scope>
    <source>
        <strain evidence="3 5">CF12-14</strain>
    </source>
</reference>
<feature type="domain" description="Glycosyltransferase subfamily 4-like N-terminal" evidence="1">
    <location>
        <begin position="27"/>
        <end position="181"/>
    </location>
</feature>
<dbReference type="Gene3D" id="3.40.50.2000">
    <property type="entry name" value="Glycogen Phosphorylase B"/>
    <property type="match status" value="2"/>
</dbReference>
<dbReference type="Proteomes" id="UP000249203">
    <property type="component" value="Unassembled WGS sequence"/>
</dbReference>
<dbReference type="InterPro" id="IPR028098">
    <property type="entry name" value="Glyco_trans_4-like_N"/>
</dbReference>
<evidence type="ECO:0000313" key="4">
    <source>
        <dbReference type="Proteomes" id="UP000249203"/>
    </source>
</evidence>
<evidence type="ECO:0000313" key="2">
    <source>
        <dbReference type="EMBL" id="RAJ93625.1"/>
    </source>
</evidence>
<comment type="caution">
    <text evidence="2">The sequence shown here is derived from an EMBL/GenBank/DDBJ whole genome shotgun (WGS) entry which is preliminary data.</text>
</comment>
<name>A0A327WPH0_9GAMM</name>
<dbReference type="Pfam" id="PF13439">
    <property type="entry name" value="Glyco_transf_4"/>
    <property type="match status" value="1"/>
</dbReference>
<dbReference type="PANTHER" id="PTHR45947:SF3">
    <property type="entry name" value="SULFOQUINOVOSYL TRANSFERASE SQD2"/>
    <property type="match status" value="1"/>
</dbReference>
<accession>A0A327WPH0</accession>
<dbReference type="OrthoDB" id="9768937at2"/>
<sequence>MSMNKCNKILVLAYSDINYDARILKQCLALVEHGYEVNFYGVRYSDVQYEQPFKVNYLADRAGNRLFQFIQYFILMLYFFMKTIGEARFTSVVMVHNMPNFLVLSTWYLKLRGCPVVLDIHDDSELVFSRKFQNTLFKKIFRFLENNVSLKSPTALMTVNKQLKGKLQCLTTGNIHVIHNSPEVDRFIDGPTYKVGSPIKLKFIGNLGEHYGVERLVEWVAALPSNLDVSLDIHGDGLLRATLEKKSREIDVFQRVLFHGRFNPSQLQSILSDGHIGIAPYDRNEMTDILLPVKLLEYTACGLASMCTKLKATSDYFPDTSLMYVNNYSDFESALQNIYSGKLSLEIFKRESKAVVDKISWQNEKLSFILFISSIGR</sequence>